<evidence type="ECO:0000313" key="2">
    <source>
        <dbReference type="Proteomes" id="UP001060085"/>
    </source>
</evidence>
<accession>A0ACB9ZTU3</accession>
<reference evidence="2" key="1">
    <citation type="journal article" date="2023" name="Nat. Plants">
        <title>Single-cell RNA sequencing provides a high-resolution roadmap for understanding the multicellular compartmentation of specialized metabolism.</title>
        <authorList>
            <person name="Sun S."/>
            <person name="Shen X."/>
            <person name="Li Y."/>
            <person name="Li Y."/>
            <person name="Wang S."/>
            <person name="Li R."/>
            <person name="Zhang H."/>
            <person name="Shen G."/>
            <person name="Guo B."/>
            <person name="Wei J."/>
            <person name="Xu J."/>
            <person name="St-Pierre B."/>
            <person name="Chen S."/>
            <person name="Sun C."/>
        </authorList>
    </citation>
    <scope>NUCLEOTIDE SEQUENCE [LARGE SCALE GENOMIC DNA]</scope>
</reference>
<proteinExistence type="predicted"/>
<comment type="caution">
    <text evidence="1">The sequence shown here is derived from an EMBL/GenBank/DDBJ whole genome shotgun (WGS) entry which is preliminary data.</text>
</comment>
<protein>
    <submittedName>
        <fullName evidence="1">Uncharacterized protein</fullName>
    </submittedName>
</protein>
<dbReference type="Proteomes" id="UP001060085">
    <property type="component" value="Linkage Group LG08"/>
</dbReference>
<organism evidence="1 2">
    <name type="scientific">Catharanthus roseus</name>
    <name type="common">Madagascar periwinkle</name>
    <name type="synonym">Vinca rosea</name>
    <dbReference type="NCBI Taxonomy" id="4058"/>
    <lineage>
        <taxon>Eukaryota</taxon>
        <taxon>Viridiplantae</taxon>
        <taxon>Streptophyta</taxon>
        <taxon>Embryophyta</taxon>
        <taxon>Tracheophyta</taxon>
        <taxon>Spermatophyta</taxon>
        <taxon>Magnoliopsida</taxon>
        <taxon>eudicotyledons</taxon>
        <taxon>Gunneridae</taxon>
        <taxon>Pentapetalae</taxon>
        <taxon>asterids</taxon>
        <taxon>lamiids</taxon>
        <taxon>Gentianales</taxon>
        <taxon>Apocynaceae</taxon>
        <taxon>Rauvolfioideae</taxon>
        <taxon>Vinceae</taxon>
        <taxon>Catharanthinae</taxon>
        <taxon>Catharanthus</taxon>
    </lineage>
</organism>
<sequence length="548" mass="61425">MISTFISNESPAVLKINDPKKETSFFHSNSRIHCFQNKNPKTKNTIQKFWKRPKPHVIITPEQIPRHKTNKNEVLEEKNDYWQKGNQQMLVLCGLGYWVNGFRCFPWLGLNFHMANYMRMHPSILQLLQNSGNLPMVAKPLYGILSDALYIGGAHRIPYIFIGVLLQILAWGPLALVPVASEALPVLMACVLLSNLGASIAEVAKDALVAEYGQKNKMLGLQSYGFMASAAGGILGNLAGGFFLLRTRQPKSMFLAFAALLAVQLTMTLATREEYLGLPQPPNELQRRKSILKSIKKQYYDLMVAVKEQRISRPLIWIVASIVMVPVLSGSIFCYQMQCLNLDPLIVGMSKVTGQLMLFFMTVLYDRLWKNLPMRNLVGTIQILYAFSLLLDLVLVKQWNLRLGIPNEAFALCFSGIAETIAQFKLLPFYVLFASLAPQGCEGSLMSFLASALCLSSIVSGFFGVGLASALGITSSDYSNLPMGIVIQFLAALLPMLWMNEVPASQSVEKERKKVGRSRRTRRNGRIGRVVFDAFYSYRKERESDLQI</sequence>
<name>A0ACB9ZTU3_CATRO</name>
<evidence type="ECO:0000313" key="1">
    <source>
        <dbReference type="EMBL" id="KAI5649840.1"/>
    </source>
</evidence>
<gene>
    <name evidence="1" type="ORF">M9H77_35845</name>
</gene>
<keyword evidence="2" id="KW-1185">Reference proteome</keyword>
<dbReference type="EMBL" id="CM044708">
    <property type="protein sequence ID" value="KAI5649840.1"/>
    <property type="molecule type" value="Genomic_DNA"/>
</dbReference>